<dbReference type="NCBIfam" id="TIGR00964">
    <property type="entry name" value="secE_bact"/>
    <property type="match status" value="1"/>
</dbReference>
<dbReference type="GO" id="GO:0005886">
    <property type="term" value="C:plasma membrane"/>
    <property type="evidence" value="ECO:0007669"/>
    <property type="project" value="UniProtKB-UniRule"/>
</dbReference>
<feature type="transmembrane region" description="Helical" evidence="9">
    <location>
        <begin position="78"/>
        <end position="96"/>
    </location>
</feature>
<dbReference type="InterPro" id="IPR038379">
    <property type="entry name" value="SecE_sf"/>
</dbReference>
<evidence type="ECO:0000256" key="1">
    <source>
        <dbReference type="ARBA" id="ARBA00004370"/>
    </source>
</evidence>
<keyword evidence="6 9" id="KW-1133">Transmembrane helix</keyword>
<name>A0A5C8F067_BRAPL</name>
<comment type="function">
    <text evidence="9">Essential subunit of the Sec protein translocation channel SecYEG. Clamps together the 2 halves of SecY. May contact the channel plug during translocation.</text>
</comment>
<dbReference type="GO" id="GO:0065002">
    <property type="term" value="P:intracellular protein transmembrane transport"/>
    <property type="evidence" value="ECO:0007669"/>
    <property type="project" value="UniProtKB-UniRule"/>
</dbReference>
<dbReference type="GO" id="GO:0008320">
    <property type="term" value="F:protein transmembrane transporter activity"/>
    <property type="evidence" value="ECO:0007669"/>
    <property type="project" value="UniProtKB-UniRule"/>
</dbReference>
<evidence type="ECO:0000256" key="3">
    <source>
        <dbReference type="ARBA" id="ARBA00022475"/>
    </source>
</evidence>
<evidence type="ECO:0000313" key="10">
    <source>
        <dbReference type="EMBL" id="TXJ43173.1"/>
    </source>
</evidence>
<keyword evidence="7 9" id="KW-0811">Translocation</keyword>
<comment type="subcellular location">
    <subcellularLocation>
        <location evidence="1">Membrane</location>
    </subcellularLocation>
</comment>
<keyword evidence="2 9" id="KW-0813">Transport</keyword>
<protein>
    <recommendedName>
        <fullName evidence="9">Protein translocase subunit SecE</fullName>
    </recommendedName>
</protein>
<organism evidence="10 11">
    <name type="scientific">Brachyspira pilosicoli</name>
    <name type="common">Serpulina pilosicoli</name>
    <dbReference type="NCBI Taxonomy" id="52584"/>
    <lineage>
        <taxon>Bacteria</taxon>
        <taxon>Pseudomonadati</taxon>
        <taxon>Spirochaetota</taxon>
        <taxon>Spirochaetia</taxon>
        <taxon>Brachyspirales</taxon>
        <taxon>Brachyspiraceae</taxon>
        <taxon>Brachyspira</taxon>
    </lineage>
</organism>
<evidence type="ECO:0000256" key="9">
    <source>
        <dbReference type="HAMAP-Rule" id="MF_00422"/>
    </source>
</evidence>
<dbReference type="EMBL" id="SAXY01000030">
    <property type="protein sequence ID" value="TXJ43173.1"/>
    <property type="molecule type" value="Genomic_DNA"/>
</dbReference>
<dbReference type="GO" id="GO:0043952">
    <property type="term" value="P:protein transport by the Sec complex"/>
    <property type="evidence" value="ECO:0007669"/>
    <property type="project" value="UniProtKB-UniRule"/>
</dbReference>
<gene>
    <name evidence="9 10" type="primary">secE</name>
    <name evidence="10" type="ORF">EPJ72_04480</name>
</gene>
<dbReference type="GO" id="GO:0009306">
    <property type="term" value="P:protein secretion"/>
    <property type="evidence" value="ECO:0007669"/>
    <property type="project" value="UniProtKB-UniRule"/>
</dbReference>
<dbReference type="GO" id="GO:0006605">
    <property type="term" value="P:protein targeting"/>
    <property type="evidence" value="ECO:0007669"/>
    <property type="project" value="UniProtKB-UniRule"/>
</dbReference>
<evidence type="ECO:0000256" key="4">
    <source>
        <dbReference type="ARBA" id="ARBA00022692"/>
    </source>
</evidence>
<comment type="similarity">
    <text evidence="9">Belongs to the SecE/SEC61-gamma family.</text>
</comment>
<keyword evidence="8 9" id="KW-0472">Membrane</keyword>
<keyword evidence="5 9" id="KW-0653">Protein transport</keyword>
<reference evidence="10 11" key="1">
    <citation type="journal article" date="1992" name="Lakartidningen">
        <title>[Penicillin V and not amoxicillin is the first choice preparation in acute otitis].</title>
        <authorList>
            <person name="Kamme C."/>
            <person name="Lundgren K."/>
            <person name="Prellner K."/>
        </authorList>
    </citation>
    <scope>NUCLEOTIDE SEQUENCE [LARGE SCALE GENOMIC DNA]</scope>
    <source>
        <strain evidence="10 11">PC5538III-hc</strain>
    </source>
</reference>
<dbReference type="OrthoDB" id="308358at2"/>
<dbReference type="Gene3D" id="1.20.5.1030">
    <property type="entry name" value="Preprotein translocase secy subunit"/>
    <property type="match status" value="1"/>
</dbReference>
<evidence type="ECO:0000256" key="7">
    <source>
        <dbReference type="ARBA" id="ARBA00023010"/>
    </source>
</evidence>
<comment type="caution">
    <text evidence="10">The sequence shown here is derived from an EMBL/GenBank/DDBJ whole genome shotgun (WGS) entry which is preliminary data.</text>
</comment>
<dbReference type="PANTHER" id="PTHR33910:SF1">
    <property type="entry name" value="PROTEIN TRANSLOCASE SUBUNIT SECE"/>
    <property type="match status" value="1"/>
</dbReference>
<feature type="transmembrane region" description="Helical" evidence="9">
    <location>
        <begin position="37"/>
        <end position="58"/>
    </location>
</feature>
<dbReference type="InterPro" id="IPR001901">
    <property type="entry name" value="Translocase_SecE/Sec61-g"/>
</dbReference>
<evidence type="ECO:0000256" key="5">
    <source>
        <dbReference type="ARBA" id="ARBA00022927"/>
    </source>
</evidence>
<dbReference type="Proteomes" id="UP000323176">
    <property type="component" value="Unassembled WGS sequence"/>
</dbReference>
<evidence type="ECO:0000256" key="2">
    <source>
        <dbReference type="ARBA" id="ARBA00022448"/>
    </source>
</evidence>
<accession>A0A5C8F067</accession>
<sequence length="106" mass="12107">MAEKKKNKLFNSLEEIKKELFERSVWPTRQEVLNQTVVVVILLILSAAFLGAADYIVTFLTRALLDGSILSSIVSSKTALVLILLVVVLFVVYFAIRYIRKNRYSR</sequence>
<evidence type="ECO:0000256" key="8">
    <source>
        <dbReference type="ARBA" id="ARBA00023136"/>
    </source>
</evidence>
<proteinExistence type="inferred from homology"/>
<dbReference type="PANTHER" id="PTHR33910">
    <property type="entry name" value="PROTEIN TRANSLOCASE SUBUNIT SECE"/>
    <property type="match status" value="1"/>
</dbReference>
<dbReference type="Pfam" id="PF00584">
    <property type="entry name" value="SecE"/>
    <property type="match status" value="1"/>
</dbReference>
<evidence type="ECO:0000313" key="11">
    <source>
        <dbReference type="Proteomes" id="UP000323176"/>
    </source>
</evidence>
<dbReference type="InterPro" id="IPR005807">
    <property type="entry name" value="SecE_bac"/>
</dbReference>
<comment type="subunit">
    <text evidence="9">Component of the Sec protein translocase complex. Heterotrimer consisting of SecY, SecE and SecG subunits. The heterotrimers can form oligomers, although 1 heterotrimer is thought to be able to translocate proteins. Interacts with the ribosome. Interacts with SecDF, and other proteins may be involved. Interacts with SecA.</text>
</comment>
<dbReference type="HAMAP" id="MF_00422">
    <property type="entry name" value="SecE"/>
    <property type="match status" value="1"/>
</dbReference>
<comment type="caution">
    <text evidence="9">Lacks conserved residue(s) required for the propagation of feature annotation.</text>
</comment>
<dbReference type="AlphaFoldDB" id="A0A5C8F067"/>
<keyword evidence="4 9" id="KW-0812">Transmembrane</keyword>
<evidence type="ECO:0000256" key="6">
    <source>
        <dbReference type="ARBA" id="ARBA00022989"/>
    </source>
</evidence>
<keyword evidence="3 9" id="KW-1003">Cell membrane</keyword>